<protein>
    <submittedName>
        <fullName evidence="1">Uncharacterized protein</fullName>
    </submittedName>
</protein>
<name>A0A0G1S4V4_9BACT</name>
<dbReference type="Proteomes" id="UP000034364">
    <property type="component" value="Unassembled WGS sequence"/>
</dbReference>
<evidence type="ECO:0000313" key="1">
    <source>
        <dbReference type="EMBL" id="KKU64411.1"/>
    </source>
</evidence>
<sequence>MDPEVAGAAPVFHPQEWLLLNGDGTGLGRSEVVVVLISAGGIESEGNGFAGLKIA</sequence>
<proteinExistence type="predicted"/>
<accession>A0A0G1S4V4</accession>
<gene>
    <name evidence="1" type="ORF">UX87_C0008G0009</name>
</gene>
<evidence type="ECO:0000313" key="2">
    <source>
        <dbReference type="Proteomes" id="UP000034364"/>
    </source>
</evidence>
<organism evidence="1 2">
    <name type="scientific">Candidatus Amesbacteria bacterium GW2011_GWA1_47_16</name>
    <dbReference type="NCBI Taxonomy" id="1618353"/>
    <lineage>
        <taxon>Bacteria</taxon>
        <taxon>Candidatus Amesiibacteriota</taxon>
    </lineage>
</organism>
<dbReference type="EMBL" id="LCNV01000008">
    <property type="protein sequence ID" value="KKU64411.1"/>
    <property type="molecule type" value="Genomic_DNA"/>
</dbReference>
<reference evidence="1 2" key="1">
    <citation type="journal article" date="2015" name="Nature">
        <title>rRNA introns, odd ribosomes, and small enigmatic genomes across a large radiation of phyla.</title>
        <authorList>
            <person name="Brown C.T."/>
            <person name="Hug L.A."/>
            <person name="Thomas B.C."/>
            <person name="Sharon I."/>
            <person name="Castelle C.J."/>
            <person name="Singh A."/>
            <person name="Wilkins M.J."/>
            <person name="Williams K.H."/>
            <person name="Banfield J.F."/>
        </authorList>
    </citation>
    <scope>NUCLEOTIDE SEQUENCE [LARGE SCALE GENOMIC DNA]</scope>
</reference>
<comment type="caution">
    <text evidence="1">The sequence shown here is derived from an EMBL/GenBank/DDBJ whole genome shotgun (WGS) entry which is preliminary data.</text>
</comment>
<dbReference type="AlphaFoldDB" id="A0A0G1S4V4"/>